<accession>A0A542ZKT8</accession>
<evidence type="ECO:0000313" key="1">
    <source>
        <dbReference type="EMBL" id="TQL60965.1"/>
    </source>
</evidence>
<name>A0A542ZKT8_9MICO</name>
<reference evidence="1 2" key="1">
    <citation type="submission" date="2019-06" db="EMBL/GenBank/DDBJ databases">
        <title>Sequencing the genomes of 1000 actinobacteria strains.</title>
        <authorList>
            <person name="Klenk H.-P."/>
        </authorList>
    </citation>
    <scope>NUCLEOTIDE SEQUENCE [LARGE SCALE GENOMIC DNA]</scope>
    <source>
        <strain evidence="1 2">DSM 18082</strain>
    </source>
</reference>
<comment type="caution">
    <text evidence="1">The sequence shown here is derived from an EMBL/GenBank/DDBJ whole genome shotgun (WGS) entry which is preliminary data.</text>
</comment>
<dbReference type="AlphaFoldDB" id="A0A542ZKT8"/>
<dbReference type="EMBL" id="VFOQ01000001">
    <property type="protein sequence ID" value="TQL60965.1"/>
    <property type="molecule type" value="Genomic_DNA"/>
</dbReference>
<protein>
    <submittedName>
        <fullName evidence="1">Uncharacterized protein</fullName>
    </submittedName>
</protein>
<sequence length="47" mass="5459">MIRDVVTLVRQFDDTPISQMSALFYQHGYEELRLAVRHLLRLLGAAD</sequence>
<evidence type="ECO:0000313" key="2">
    <source>
        <dbReference type="Proteomes" id="UP000319514"/>
    </source>
</evidence>
<proteinExistence type="predicted"/>
<dbReference type="Proteomes" id="UP000319514">
    <property type="component" value="Unassembled WGS sequence"/>
</dbReference>
<organism evidence="1 2">
    <name type="scientific">Oryzihumus leptocrescens</name>
    <dbReference type="NCBI Taxonomy" id="297536"/>
    <lineage>
        <taxon>Bacteria</taxon>
        <taxon>Bacillati</taxon>
        <taxon>Actinomycetota</taxon>
        <taxon>Actinomycetes</taxon>
        <taxon>Micrococcales</taxon>
        <taxon>Intrasporangiaceae</taxon>
        <taxon>Oryzihumus</taxon>
    </lineage>
</organism>
<gene>
    <name evidence="1" type="ORF">FB474_2368</name>
</gene>
<keyword evidence="2" id="KW-1185">Reference proteome</keyword>